<dbReference type="Pfam" id="PF00308">
    <property type="entry name" value="Bac_DnaA"/>
    <property type="match status" value="1"/>
</dbReference>
<dbReference type="SUPFAM" id="SSF52540">
    <property type="entry name" value="P-loop containing nucleoside triphosphate hydrolases"/>
    <property type="match status" value="1"/>
</dbReference>
<dbReference type="EMBL" id="CAADFO010000014">
    <property type="protein sequence ID" value="VFK25554.1"/>
    <property type="molecule type" value="Genomic_DNA"/>
</dbReference>
<reference evidence="5" key="1">
    <citation type="submission" date="2019-02" db="EMBL/GenBank/DDBJ databases">
        <authorList>
            <person name="Gruber-Vodicka R. H."/>
            <person name="Seah K. B. B."/>
        </authorList>
    </citation>
    <scope>NUCLEOTIDE SEQUENCE</scope>
    <source>
        <strain evidence="3">BECK_BZ197</strain>
        <strain evidence="5">BECK_BZ198</strain>
        <strain evidence="4">BECK_BZ199</strain>
    </source>
</reference>
<dbReference type="AlphaFoldDB" id="A0A451BBI8"/>
<dbReference type="InterPro" id="IPR055199">
    <property type="entry name" value="Hda_lid"/>
</dbReference>
<proteinExistence type="predicted"/>
<feature type="domain" description="Hda lid" evidence="2">
    <location>
        <begin position="167"/>
        <end position="231"/>
    </location>
</feature>
<dbReference type="GO" id="GO:0032297">
    <property type="term" value="P:negative regulation of DNA-templated DNA replication initiation"/>
    <property type="evidence" value="ECO:0007669"/>
    <property type="project" value="InterPro"/>
</dbReference>
<dbReference type="EMBL" id="CAADGH010000027">
    <property type="protein sequence ID" value="VFK75629.1"/>
    <property type="molecule type" value="Genomic_DNA"/>
</dbReference>
<dbReference type="GO" id="GO:0006270">
    <property type="term" value="P:DNA replication initiation"/>
    <property type="evidence" value="ECO:0007669"/>
    <property type="project" value="TreeGrafter"/>
</dbReference>
<evidence type="ECO:0000313" key="3">
    <source>
        <dbReference type="EMBL" id="VFK25554.1"/>
    </source>
</evidence>
<dbReference type="Gene3D" id="1.10.8.60">
    <property type="match status" value="1"/>
</dbReference>
<evidence type="ECO:0000313" key="4">
    <source>
        <dbReference type="EMBL" id="VFK31722.1"/>
    </source>
</evidence>
<dbReference type="EMBL" id="CAADFQ010000026">
    <property type="protein sequence ID" value="VFK31722.1"/>
    <property type="molecule type" value="Genomic_DNA"/>
</dbReference>
<name>A0A451BBI8_9GAMM</name>
<evidence type="ECO:0000313" key="5">
    <source>
        <dbReference type="EMBL" id="VFK75629.1"/>
    </source>
</evidence>
<dbReference type="InterPro" id="IPR027417">
    <property type="entry name" value="P-loop_NTPase"/>
</dbReference>
<dbReference type="InterPro" id="IPR017788">
    <property type="entry name" value="Hda"/>
</dbReference>
<feature type="domain" description="Chromosomal replication initiator protein DnaA ATPAse" evidence="1">
    <location>
        <begin position="22"/>
        <end position="159"/>
    </location>
</feature>
<organism evidence="5">
    <name type="scientific">Candidatus Kentrum sp. MB</name>
    <dbReference type="NCBI Taxonomy" id="2138164"/>
    <lineage>
        <taxon>Bacteria</taxon>
        <taxon>Pseudomonadati</taxon>
        <taxon>Pseudomonadota</taxon>
        <taxon>Gammaproteobacteria</taxon>
        <taxon>Candidatus Kentrum</taxon>
    </lineage>
</organism>
<dbReference type="PANTHER" id="PTHR30050">
    <property type="entry name" value="CHROMOSOMAL REPLICATION INITIATOR PROTEIN DNAA"/>
    <property type="match status" value="1"/>
</dbReference>
<evidence type="ECO:0000259" key="1">
    <source>
        <dbReference type="Pfam" id="PF00308"/>
    </source>
</evidence>
<dbReference type="InterPro" id="IPR025662">
    <property type="entry name" value="Sigma_54_int_dom_ATP-bd_1"/>
</dbReference>
<sequence>MTESGPRQIPLPLDLRTGPSLTNFFAGPNREAQEAVHRIAAGIGERVIYLWGETGTGKSHLLEAGFREASRQHRLVLDLSRRTSRFIQNAIGELDKTALICMDDIDLLAGDRSREEALFHLYNVAETRGSGLLVAGRRNPGGAGFSLPDLGSRLAAGLVLRLHPIDDDTKRMALEQRAREWGFTLPDKVVTFLMRRCQRDMHSLFVVLDWIDQATLVEKRLVTIPFIKVLLEQGFPKRSDHGP</sequence>
<protein>
    <submittedName>
        <fullName evidence="5">Regulatory inactivation of DnaA Hda protein</fullName>
    </submittedName>
</protein>
<dbReference type="Pfam" id="PF22688">
    <property type="entry name" value="Hda_lid"/>
    <property type="match status" value="1"/>
</dbReference>
<dbReference type="NCBIfam" id="TIGR03420">
    <property type="entry name" value="DnaA_homol_Hda"/>
    <property type="match status" value="1"/>
</dbReference>
<dbReference type="PROSITE" id="PS00675">
    <property type="entry name" value="SIGMA54_INTERACT_1"/>
    <property type="match status" value="1"/>
</dbReference>
<dbReference type="InterPro" id="IPR013317">
    <property type="entry name" value="DnaA_dom"/>
</dbReference>
<dbReference type="Gene3D" id="3.40.50.300">
    <property type="entry name" value="P-loop containing nucleotide triphosphate hydrolases"/>
    <property type="match status" value="1"/>
</dbReference>
<accession>A0A451BBI8</accession>
<gene>
    <name evidence="3" type="ORF">BECKMB1821G_GA0114241_101427</name>
    <name evidence="5" type="ORF">BECKMB1821H_GA0114242_102728</name>
    <name evidence="4" type="ORF">BECKMB1821I_GA0114274_102629</name>
</gene>
<evidence type="ECO:0000259" key="2">
    <source>
        <dbReference type="Pfam" id="PF22688"/>
    </source>
</evidence>
<dbReference type="PANTHER" id="PTHR30050:SF5">
    <property type="entry name" value="DNAA REGULATORY INACTIVATOR HDA"/>
    <property type="match status" value="1"/>
</dbReference>